<evidence type="ECO:0000256" key="1">
    <source>
        <dbReference type="ARBA" id="ARBA00010990"/>
    </source>
</evidence>
<dbReference type="InterPro" id="IPR037143">
    <property type="entry name" value="4-PPantetheinyl_Trfase_dom_sf"/>
</dbReference>
<dbReference type="InterPro" id="IPR055066">
    <property type="entry name" value="AASDHPPT_N"/>
</dbReference>
<dbReference type="Pfam" id="PF22624">
    <property type="entry name" value="AASDHPPT_N"/>
    <property type="match status" value="1"/>
</dbReference>
<comment type="similarity">
    <text evidence="1">Belongs to the P-Pant transferase superfamily. Gsp/Sfp/HetI/AcpT family.</text>
</comment>
<dbReference type="PANTHER" id="PTHR12215">
    <property type="entry name" value="PHOSPHOPANTETHEINE TRANSFERASE"/>
    <property type="match status" value="1"/>
</dbReference>
<dbReference type="RefSeq" id="WP_158208588.1">
    <property type="nucleotide sequence ID" value="NZ_CP046996.1"/>
</dbReference>
<dbReference type="InterPro" id="IPR008278">
    <property type="entry name" value="4-PPantetheinyl_Trfase_dom"/>
</dbReference>
<proteinExistence type="inferred from homology"/>
<sequence length="223" mass="25365">MINLFGCNLACICENEINAYTQLISGKRKSSLARLKYIDDVKRSLLGELLIRKIVSENYFRGNAEISFGVNDYGKPYVKDLDAFHFSVAHSGKWVVCATSSQEVGVDLERIRPVDPEIARQHFTEQENSFLTDLSLDRKTEYFFKLWTLKESYFKAKGTGLAGNLKEADFSSMAGASFSYPNEGLYFYIYPFDPGYAVAACGYEKEFSPKVHVVNIRYSDFYS</sequence>
<feature type="domain" description="4'-phosphopantetheinyl transferase N-terminal" evidence="4">
    <location>
        <begin position="14"/>
        <end position="101"/>
    </location>
</feature>
<protein>
    <submittedName>
        <fullName evidence="5">4'-phosphopantetheinyl transferase superfamily protein</fullName>
    </submittedName>
</protein>
<name>A0A857DMN3_9FIRM</name>
<evidence type="ECO:0000259" key="3">
    <source>
        <dbReference type="Pfam" id="PF01648"/>
    </source>
</evidence>
<evidence type="ECO:0000313" key="6">
    <source>
        <dbReference type="Proteomes" id="UP000430508"/>
    </source>
</evidence>
<dbReference type="Proteomes" id="UP000430508">
    <property type="component" value="Chromosome"/>
</dbReference>
<dbReference type="SUPFAM" id="SSF56214">
    <property type="entry name" value="4'-phosphopantetheinyl transferase"/>
    <property type="match status" value="2"/>
</dbReference>
<dbReference type="GO" id="GO:0000287">
    <property type="term" value="F:magnesium ion binding"/>
    <property type="evidence" value="ECO:0007669"/>
    <property type="project" value="InterPro"/>
</dbReference>
<dbReference type="AlphaFoldDB" id="A0A857DMN3"/>
<feature type="domain" description="4'-phosphopantetheinyl transferase" evidence="3">
    <location>
        <begin position="104"/>
        <end position="180"/>
    </location>
</feature>
<keyword evidence="2 5" id="KW-0808">Transferase</keyword>
<accession>A0A857DMN3</accession>
<dbReference type="Pfam" id="PF01648">
    <property type="entry name" value="ACPS"/>
    <property type="match status" value="1"/>
</dbReference>
<evidence type="ECO:0000313" key="5">
    <source>
        <dbReference type="EMBL" id="QHA01625.1"/>
    </source>
</evidence>
<dbReference type="Gene3D" id="3.90.470.20">
    <property type="entry name" value="4'-phosphopantetheinyl transferase domain"/>
    <property type="match status" value="2"/>
</dbReference>
<dbReference type="GO" id="GO:0008897">
    <property type="term" value="F:holo-[acyl-carrier-protein] synthase activity"/>
    <property type="evidence" value="ECO:0007669"/>
    <property type="project" value="InterPro"/>
</dbReference>
<gene>
    <name evidence="5" type="ORF">GQ588_13740</name>
</gene>
<evidence type="ECO:0000259" key="4">
    <source>
        <dbReference type="Pfam" id="PF22624"/>
    </source>
</evidence>
<dbReference type="InterPro" id="IPR050559">
    <property type="entry name" value="P-Pant_transferase_sf"/>
</dbReference>
<dbReference type="GO" id="GO:0005829">
    <property type="term" value="C:cytosol"/>
    <property type="evidence" value="ECO:0007669"/>
    <property type="project" value="TreeGrafter"/>
</dbReference>
<reference evidence="5 6" key="1">
    <citation type="submission" date="2019-12" db="EMBL/GenBank/DDBJ databases">
        <title>Sequence classification of anaerobic respiratory reductive dehalogenases: First we see many, then we see few.</title>
        <authorList>
            <person name="Molenda O."/>
            <person name="Puentes Jacome L.A."/>
            <person name="Cao X."/>
            <person name="Nesbo C.L."/>
            <person name="Tang S."/>
            <person name="Morson N."/>
            <person name="Patron J."/>
            <person name="Lomheim L."/>
            <person name="Wishart D.S."/>
            <person name="Edwards E.A."/>
        </authorList>
    </citation>
    <scope>NUCLEOTIDE SEQUENCE [LARGE SCALE GENOMIC DNA]</scope>
    <source>
        <strain evidence="5 6">12DCA</strain>
    </source>
</reference>
<dbReference type="GO" id="GO:0019878">
    <property type="term" value="P:lysine biosynthetic process via aminoadipic acid"/>
    <property type="evidence" value="ECO:0007669"/>
    <property type="project" value="TreeGrafter"/>
</dbReference>
<dbReference type="PANTHER" id="PTHR12215:SF10">
    <property type="entry name" value="L-AMINOADIPATE-SEMIALDEHYDE DEHYDROGENASE-PHOSPHOPANTETHEINYL TRANSFERASE"/>
    <property type="match status" value="1"/>
</dbReference>
<evidence type="ECO:0000256" key="2">
    <source>
        <dbReference type="ARBA" id="ARBA00022679"/>
    </source>
</evidence>
<organism evidence="5 6">
    <name type="scientific">Dehalobacter restrictus</name>
    <dbReference type="NCBI Taxonomy" id="55583"/>
    <lineage>
        <taxon>Bacteria</taxon>
        <taxon>Bacillati</taxon>
        <taxon>Bacillota</taxon>
        <taxon>Clostridia</taxon>
        <taxon>Eubacteriales</taxon>
        <taxon>Desulfitobacteriaceae</taxon>
        <taxon>Dehalobacter</taxon>
    </lineage>
</organism>
<dbReference type="EMBL" id="CP046996">
    <property type="protein sequence ID" value="QHA01625.1"/>
    <property type="molecule type" value="Genomic_DNA"/>
</dbReference>